<dbReference type="PANTHER" id="PTHR10534">
    <property type="entry name" value="PYRIDOXAL KINASE"/>
    <property type="match status" value="1"/>
</dbReference>
<reference evidence="7 8" key="1">
    <citation type="journal article" date="2017" name="Int. J. Syst. Evol. Microbiol.">
        <title>Marinicauda algicola sp. nov., isolated from a marine red alga Rhodosorus marinus.</title>
        <authorList>
            <person name="Jeong S.E."/>
            <person name="Jeon S.H."/>
            <person name="Chun B.H."/>
            <person name="Kim D.W."/>
            <person name="Jeon C.O."/>
        </authorList>
    </citation>
    <scope>NUCLEOTIDE SEQUENCE [LARGE SCALE GENOMIC DNA]</scope>
    <source>
        <strain evidence="7 8">JCM 31718</strain>
    </source>
</reference>
<keyword evidence="5" id="KW-0067">ATP-binding</keyword>
<evidence type="ECO:0000313" key="8">
    <source>
        <dbReference type="Proteomes" id="UP000308054"/>
    </source>
</evidence>
<evidence type="ECO:0000256" key="2">
    <source>
        <dbReference type="ARBA" id="ARBA00022679"/>
    </source>
</evidence>
<gene>
    <name evidence="7" type="ORF">E5163_06135</name>
</gene>
<dbReference type="NCBIfam" id="TIGR00687">
    <property type="entry name" value="pyridox_kin"/>
    <property type="match status" value="1"/>
</dbReference>
<comment type="caution">
    <text evidence="7">The sequence shown here is derived from an EMBL/GenBank/DDBJ whole genome shotgun (WGS) entry which is preliminary data.</text>
</comment>
<sequence length="289" mass="29966">MSGATIVSIQSQLVFGCAGNSAAVPLLQRLGATVHAVPTTLLSNTPHYPTIAGGPLDPALVEALLDRLLDRIAPTAIGAILTGYIASPGAAAAAARFIDRVRTAHGHVLVHCDPVMGDTDTGLYVNEAVAAAIAADLVPRADILTPNLFEARRLTGLPDGDPHAVLERLLTSHARIAAITGIDPGDGFVTTLGGDGKERWRVRTPKLALRPTGTGDVFSAAFLHALLHGADTPGALERGVKIVFDLMETAYRTGARELDPGGFAPRPAEGPVRFAATFTGNTIDRASAT</sequence>
<organism evidence="7 8">
    <name type="scientific">Marinicauda algicola</name>
    <dbReference type="NCBI Taxonomy" id="2029849"/>
    <lineage>
        <taxon>Bacteria</taxon>
        <taxon>Pseudomonadati</taxon>
        <taxon>Pseudomonadota</taxon>
        <taxon>Alphaproteobacteria</taxon>
        <taxon>Maricaulales</taxon>
        <taxon>Maricaulaceae</taxon>
        <taxon>Marinicauda</taxon>
    </lineage>
</organism>
<dbReference type="SUPFAM" id="SSF53613">
    <property type="entry name" value="Ribokinase-like"/>
    <property type="match status" value="1"/>
</dbReference>
<feature type="domain" description="Pyridoxamine kinase/Phosphomethylpyrimidine kinase" evidence="6">
    <location>
        <begin position="16"/>
        <end position="255"/>
    </location>
</feature>
<dbReference type="GO" id="GO:0009443">
    <property type="term" value="P:pyridoxal 5'-phosphate salvage"/>
    <property type="evidence" value="ECO:0007669"/>
    <property type="project" value="InterPro"/>
</dbReference>
<keyword evidence="4 7" id="KW-0418">Kinase</keyword>
<accession>A0A4S2H4U5</accession>
<dbReference type="InterPro" id="IPR013749">
    <property type="entry name" value="PM/HMP-P_kinase-1"/>
</dbReference>
<evidence type="ECO:0000256" key="5">
    <source>
        <dbReference type="ARBA" id="ARBA00022840"/>
    </source>
</evidence>
<keyword evidence="2 7" id="KW-0808">Transferase</keyword>
<dbReference type="RefSeq" id="WP_135995184.1">
    <property type="nucleotide sequence ID" value="NZ_CP071057.1"/>
</dbReference>
<dbReference type="PANTHER" id="PTHR10534:SF2">
    <property type="entry name" value="PYRIDOXAL KINASE"/>
    <property type="match status" value="1"/>
</dbReference>
<dbReference type="AlphaFoldDB" id="A0A4S2H4U5"/>
<dbReference type="GO" id="GO:0005524">
    <property type="term" value="F:ATP binding"/>
    <property type="evidence" value="ECO:0007669"/>
    <property type="project" value="UniProtKB-KW"/>
</dbReference>
<dbReference type="GO" id="GO:0005829">
    <property type="term" value="C:cytosol"/>
    <property type="evidence" value="ECO:0007669"/>
    <property type="project" value="TreeGrafter"/>
</dbReference>
<dbReference type="OrthoDB" id="9800808at2"/>
<name>A0A4S2H4U5_9PROT</name>
<dbReference type="InterPro" id="IPR029056">
    <property type="entry name" value="Ribokinase-like"/>
</dbReference>
<evidence type="ECO:0000313" key="7">
    <source>
        <dbReference type="EMBL" id="TGY90687.1"/>
    </source>
</evidence>
<dbReference type="EC" id="2.7.1.35" evidence="1"/>
<dbReference type="EMBL" id="SRXW01000001">
    <property type="protein sequence ID" value="TGY90687.1"/>
    <property type="molecule type" value="Genomic_DNA"/>
</dbReference>
<dbReference type="GO" id="GO:0008478">
    <property type="term" value="F:pyridoxal kinase activity"/>
    <property type="evidence" value="ECO:0007669"/>
    <property type="project" value="UniProtKB-EC"/>
</dbReference>
<proteinExistence type="predicted"/>
<evidence type="ECO:0000256" key="3">
    <source>
        <dbReference type="ARBA" id="ARBA00022741"/>
    </source>
</evidence>
<dbReference type="InterPro" id="IPR004625">
    <property type="entry name" value="PyrdxlKinase"/>
</dbReference>
<evidence type="ECO:0000256" key="1">
    <source>
        <dbReference type="ARBA" id="ARBA00012104"/>
    </source>
</evidence>
<dbReference type="Proteomes" id="UP000308054">
    <property type="component" value="Unassembled WGS sequence"/>
</dbReference>
<dbReference type="CDD" id="cd01173">
    <property type="entry name" value="pyridoxal_pyridoxamine_kinase"/>
    <property type="match status" value="1"/>
</dbReference>
<dbReference type="Pfam" id="PF08543">
    <property type="entry name" value="Phos_pyr_kin"/>
    <property type="match status" value="1"/>
</dbReference>
<protein>
    <recommendedName>
        <fullName evidence="1">pyridoxal kinase</fullName>
        <ecNumber evidence="1">2.7.1.35</ecNumber>
    </recommendedName>
</protein>
<evidence type="ECO:0000259" key="6">
    <source>
        <dbReference type="Pfam" id="PF08543"/>
    </source>
</evidence>
<keyword evidence="8" id="KW-1185">Reference proteome</keyword>
<keyword evidence="3" id="KW-0547">Nucleotide-binding</keyword>
<evidence type="ECO:0000256" key="4">
    <source>
        <dbReference type="ARBA" id="ARBA00022777"/>
    </source>
</evidence>
<dbReference type="Gene3D" id="3.40.1190.20">
    <property type="match status" value="1"/>
</dbReference>